<dbReference type="Pfam" id="PF00583">
    <property type="entry name" value="Acetyltransf_1"/>
    <property type="match status" value="1"/>
</dbReference>
<dbReference type="NCBIfam" id="NF005840">
    <property type="entry name" value="PRK07757.1"/>
    <property type="match status" value="1"/>
</dbReference>
<evidence type="ECO:0000313" key="5">
    <source>
        <dbReference type="Proteomes" id="UP001139263"/>
    </source>
</evidence>
<evidence type="ECO:0000259" key="3">
    <source>
        <dbReference type="PROSITE" id="PS51186"/>
    </source>
</evidence>
<dbReference type="GO" id="GO:0005737">
    <property type="term" value="C:cytoplasm"/>
    <property type="evidence" value="ECO:0007669"/>
    <property type="project" value="InterPro"/>
</dbReference>
<dbReference type="CDD" id="cd04301">
    <property type="entry name" value="NAT_SF"/>
    <property type="match status" value="1"/>
</dbReference>
<proteinExistence type="predicted"/>
<reference evidence="4" key="1">
    <citation type="submission" date="2022-03" db="EMBL/GenBank/DDBJ databases">
        <title>Draft Genome Sequence of Firmicute Strain S0AB, a Heterotrophic Iron/Sulfur-Oxidizing Extreme Acidophile.</title>
        <authorList>
            <person name="Vergara E."/>
            <person name="Pakostova E."/>
            <person name="Johnson D.B."/>
            <person name="Holmes D.S."/>
        </authorList>
    </citation>
    <scope>NUCLEOTIDE SEQUENCE</scope>
    <source>
        <strain evidence="4">S0AB</strain>
    </source>
</reference>
<dbReference type="InterPro" id="IPR000182">
    <property type="entry name" value="GNAT_dom"/>
</dbReference>
<dbReference type="GO" id="GO:0004042">
    <property type="term" value="F:L-glutamate N-acetyltransferase activity"/>
    <property type="evidence" value="ECO:0007669"/>
    <property type="project" value="InterPro"/>
</dbReference>
<dbReference type="PANTHER" id="PTHR30602">
    <property type="entry name" value="AMINO-ACID ACETYLTRANSFERASE"/>
    <property type="match status" value="1"/>
</dbReference>
<sequence>MMIRKATILDVDDITTLLRDYAQQGLLLVRSRQSICENILSFYVIEEDGVVVGVGALHILGDDLAEIRSLAIAESAQGRGYGRLLVDALFAKAQALQIPRVLSLTYQEIFFARCGFTVVEKSSLHQKIWKDCINCKKFPVCDEIAMIRNTNVSGKVADPLWIEPPLYQTSS</sequence>
<dbReference type="Gene3D" id="3.40.630.30">
    <property type="match status" value="1"/>
</dbReference>
<keyword evidence="1 4" id="KW-0808">Transferase</keyword>
<evidence type="ECO:0000256" key="2">
    <source>
        <dbReference type="ARBA" id="ARBA00023315"/>
    </source>
</evidence>
<comment type="caution">
    <text evidence="4">The sequence shown here is derived from an EMBL/GenBank/DDBJ whole genome shotgun (WGS) entry which is preliminary data.</text>
</comment>
<dbReference type="EMBL" id="JALBUF010000002">
    <property type="protein sequence ID" value="MCI0182699.1"/>
    <property type="molecule type" value="Genomic_DNA"/>
</dbReference>
<dbReference type="SUPFAM" id="SSF55729">
    <property type="entry name" value="Acyl-CoA N-acyltransferases (Nat)"/>
    <property type="match status" value="1"/>
</dbReference>
<feature type="domain" description="N-acetyltransferase" evidence="3">
    <location>
        <begin position="1"/>
        <end position="139"/>
    </location>
</feature>
<dbReference type="Proteomes" id="UP001139263">
    <property type="component" value="Unassembled WGS sequence"/>
</dbReference>
<dbReference type="RefSeq" id="WP_241712313.1">
    <property type="nucleotide sequence ID" value="NZ_JALBUF010000002.1"/>
</dbReference>
<dbReference type="InterPro" id="IPR016181">
    <property type="entry name" value="Acyl_CoA_acyltransferase"/>
</dbReference>
<keyword evidence="2 4" id="KW-0012">Acyltransferase</keyword>
<dbReference type="EC" id="2.3.1.1" evidence="4"/>
<dbReference type="InterPro" id="IPR010167">
    <property type="entry name" value="NH2A_AcTrfase"/>
</dbReference>
<keyword evidence="5" id="KW-1185">Reference proteome</keyword>
<dbReference type="AlphaFoldDB" id="A0A9X1V7I5"/>
<gene>
    <name evidence="4" type="primary">argA</name>
    <name evidence="4" type="ORF">MM817_00968</name>
</gene>
<protein>
    <submittedName>
        <fullName evidence="4">Amino-acid acetyltransferase</fullName>
        <ecNumber evidence="4">2.3.1.1</ecNumber>
    </submittedName>
</protein>
<dbReference type="PANTHER" id="PTHR30602:SF12">
    <property type="entry name" value="AMINO-ACID ACETYLTRANSFERASE NAGS1, CHLOROPLASTIC-RELATED"/>
    <property type="match status" value="1"/>
</dbReference>
<organism evidence="4 5">
    <name type="scientific">Sulfoacidibacillus ferrooxidans</name>
    <dbReference type="NCBI Taxonomy" id="2005001"/>
    <lineage>
        <taxon>Bacteria</taxon>
        <taxon>Bacillati</taxon>
        <taxon>Bacillota</taxon>
        <taxon>Bacilli</taxon>
        <taxon>Bacillales</taxon>
        <taxon>Alicyclobacillaceae</taxon>
        <taxon>Sulfoacidibacillus</taxon>
    </lineage>
</organism>
<evidence type="ECO:0000313" key="4">
    <source>
        <dbReference type="EMBL" id="MCI0182699.1"/>
    </source>
</evidence>
<accession>A0A9X1V7I5</accession>
<dbReference type="GO" id="GO:0006526">
    <property type="term" value="P:L-arginine biosynthetic process"/>
    <property type="evidence" value="ECO:0007669"/>
    <property type="project" value="InterPro"/>
</dbReference>
<dbReference type="PROSITE" id="PS51186">
    <property type="entry name" value="GNAT"/>
    <property type="match status" value="1"/>
</dbReference>
<evidence type="ECO:0000256" key="1">
    <source>
        <dbReference type="ARBA" id="ARBA00022679"/>
    </source>
</evidence>
<name>A0A9X1V7I5_9BACL</name>